<keyword evidence="3" id="KW-1185">Reference proteome</keyword>
<evidence type="ECO:0000313" key="3">
    <source>
        <dbReference type="Proteomes" id="UP001162834"/>
    </source>
</evidence>
<name>A0A9E7BZI4_9ACTN</name>
<dbReference type="PANTHER" id="PTHR43844:SF2">
    <property type="entry name" value="SYNTHASE, VITAMIN-B12 INDEPENDENT, PUTATIVE (AFU_ORTHOLOGUE AFUA_3G12060)-RELATED"/>
    <property type="match status" value="1"/>
</dbReference>
<dbReference type="PANTHER" id="PTHR43844">
    <property type="entry name" value="METHIONINE SYNTHASE"/>
    <property type="match status" value="1"/>
</dbReference>
<dbReference type="Gene3D" id="3.20.20.210">
    <property type="match status" value="1"/>
</dbReference>
<dbReference type="GO" id="GO:0009086">
    <property type="term" value="P:methionine biosynthetic process"/>
    <property type="evidence" value="ECO:0007669"/>
    <property type="project" value="InterPro"/>
</dbReference>
<dbReference type="InterPro" id="IPR002629">
    <property type="entry name" value="Met_Synth_C/arc"/>
</dbReference>
<proteinExistence type="predicted"/>
<dbReference type="RefSeq" id="WP_259314112.1">
    <property type="nucleotide sequence ID" value="NZ_CP087164.1"/>
</dbReference>
<reference evidence="2" key="1">
    <citation type="journal article" date="2022" name="Int. J. Syst. Evol. Microbiol.">
        <title>Pseudomonas aegrilactucae sp. nov. and Pseudomonas morbosilactucae sp. nov., pathogens causing bacterial rot of lettuce in Japan.</title>
        <authorList>
            <person name="Sawada H."/>
            <person name="Fujikawa T."/>
            <person name="Satou M."/>
        </authorList>
    </citation>
    <scope>NUCLEOTIDE SEQUENCE</scope>
    <source>
        <strain evidence="2">0166_1</strain>
    </source>
</reference>
<dbReference type="KEGG" id="sbae:DSM104329_00816"/>
<accession>A0A9E7BZI4</accession>
<dbReference type="SUPFAM" id="SSF51726">
    <property type="entry name" value="UROD/MetE-like"/>
    <property type="match status" value="1"/>
</dbReference>
<dbReference type="Proteomes" id="UP001162834">
    <property type="component" value="Chromosome"/>
</dbReference>
<dbReference type="CDD" id="cd03311">
    <property type="entry name" value="CIMS_C_terminal_like"/>
    <property type="match status" value="1"/>
</dbReference>
<dbReference type="EMBL" id="CP087164">
    <property type="protein sequence ID" value="UGS34438.1"/>
    <property type="molecule type" value="Genomic_DNA"/>
</dbReference>
<feature type="domain" description="Cobalamin-independent methionine synthase MetE C-terminal/archaeal" evidence="1">
    <location>
        <begin position="6"/>
        <end position="80"/>
    </location>
</feature>
<dbReference type="InterPro" id="IPR038071">
    <property type="entry name" value="UROD/MetE-like_sf"/>
</dbReference>
<sequence>MDRILTTHTGSLIRPPDLLAFLGKMELGEPFDQAEYERTLRAAVDHVVRRQVEAGVDVVSDGEMGKSTWITYLYERLRGLESRMVPLESTSILPPSRDRQAFPGFYAEHDAQFDKANRESLGAAGAADVIEDEAGEPEGKVWVCTGPLSYDETALQRDIANLRGALEGLEVQDAFLPAVAPASAYWLRNEHYATDEEFVFALADAMAVEYRAIVDSGFMLQVDDAVLMHECDSILSLGGSFEDYRRWAELRVDALNHALTGLPEDRVRYHVCWGSWHGPHAYDPPLRDVVDLVLRVKAGAYAIEQANPRHEHEWRIWEDVALPEGKKLIPGVVTHHTNVVEHPELIAERLKRLAGLVGRENVIGGTDCGFAQGAFLQRTHPEIQWAKLEALAEGARIATGQLWAGARGSAAV</sequence>
<gene>
    <name evidence="2" type="ORF">DSM104329_00816</name>
</gene>
<evidence type="ECO:0000259" key="1">
    <source>
        <dbReference type="Pfam" id="PF01717"/>
    </source>
</evidence>
<dbReference type="AlphaFoldDB" id="A0A9E7BZI4"/>
<organism evidence="2 3">
    <name type="scientific">Capillimicrobium parvum</name>
    <dbReference type="NCBI Taxonomy" id="2884022"/>
    <lineage>
        <taxon>Bacteria</taxon>
        <taxon>Bacillati</taxon>
        <taxon>Actinomycetota</taxon>
        <taxon>Thermoleophilia</taxon>
        <taxon>Solirubrobacterales</taxon>
        <taxon>Capillimicrobiaceae</taxon>
        <taxon>Capillimicrobium</taxon>
    </lineage>
</organism>
<evidence type="ECO:0000313" key="2">
    <source>
        <dbReference type="EMBL" id="UGS34438.1"/>
    </source>
</evidence>
<dbReference type="GO" id="GO:0003871">
    <property type="term" value="F:5-methyltetrahydropteroyltriglutamate-homocysteine S-methyltransferase activity"/>
    <property type="evidence" value="ECO:0007669"/>
    <property type="project" value="InterPro"/>
</dbReference>
<protein>
    <recommendedName>
        <fullName evidence="1">Cobalamin-independent methionine synthase MetE C-terminal/archaeal domain-containing protein</fullName>
    </recommendedName>
</protein>
<dbReference type="GO" id="GO:0008270">
    <property type="term" value="F:zinc ion binding"/>
    <property type="evidence" value="ECO:0007669"/>
    <property type="project" value="InterPro"/>
</dbReference>
<dbReference type="Pfam" id="PF01717">
    <property type="entry name" value="Meth_synt_2"/>
    <property type="match status" value="1"/>
</dbReference>